<keyword evidence="2" id="KW-1185">Reference proteome</keyword>
<evidence type="ECO:0000313" key="1">
    <source>
        <dbReference type="EMBL" id="MBS0030182.1"/>
    </source>
</evidence>
<dbReference type="SUPFAM" id="SSF75169">
    <property type="entry name" value="DsrEFH-like"/>
    <property type="match status" value="1"/>
</dbReference>
<name>A0ABS5J6H7_9BACT</name>
<dbReference type="InterPro" id="IPR003787">
    <property type="entry name" value="Sulphur_relay_DsrE/F-like"/>
</dbReference>
<proteinExistence type="predicted"/>
<gene>
    <name evidence="1" type="ORF">KE626_22845</name>
</gene>
<organism evidence="1 2">
    <name type="scientific">Chitinophaga hostae</name>
    <dbReference type="NCBI Taxonomy" id="2831022"/>
    <lineage>
        <taxon>Bacteria</taxon>
        <taxon>Pseudomonadati</taxon>
        <taxon>Bacteroidota</taxon>
        <taxon>Chitinophagia</taxon>
        <taxon>Chitinophagales</taxon>
        <taxon>Chitinophagaceae</taxon>
        <taxon>Chitinophaga</taxon>
    </lineage>
</organism>
<dbReference type="EMBL" id="JAGTXB010000012">
    <property type="protein sequence ID" value="MBS0030182.1"/>
    <property type="molecule type" value="Genomic_DNA"/>
</dbReference>
<reference evidence="1 2" key="1">
    <citation type="submission" date="2021-04" db="EMBL/GenBank/DDBJ databases">
        <title>Chitinophaga sp. nov., isolated from the rhizosphere soil.</title>
        <authorList>
            <person name="He S."/>
        </authorList>
    </citation>
    <scope>NUCLEOTIDE SEQUENCE [LARGE SCALE GENOMIC DNA]</scope>
    <source>
        <strain evidence="1 2">2R12</strain>
    </source>
</reference>
<protein>
    <submittedName>
        <fullName evidence="1">DsrE family protein</fullName>
    </submittedName>
</protein>
<dbReference type="Proteomes" id="UP000676386">
    <property type="component" value="Unassembled WGS sequence"/>
</dbReference>
<evidence type="ECO:0000313" key="2">
    <source>
        <dbReference type="Proteomes" id="UP000676386"/>
    </source>
</evidence>
<dbReference type="RefSeq" id="WP_211975319.1">
    <property type="nucleotide sequence ID" value="NZ_CBFHAM010000034.1"/>
</dbReference>
<dbReference type="PANTHER" id="PTHR37691">
    <property type="entry name" value="BLR3518 PROTEIN"/>
    <property type="match status" value="1"/>
</dbReference>
<dbReference type="Pfam" id="PF02635">
    <property type="entry name" value="DsrE"/>
    <property type="match status" value="1"/>
</dbReference>
<accession>A0ABS5J6H7</accession>
<dbReference type="PANTHER" id="PTHR37691:SF1">
    <property type="entry name" value="BLR3518 PROTEIN"/>
    <property type="match status" value="1"/>
</dbReference>
<dbReference type="Gene3D" id="3.40.1260.10">
    <property type="entry name" value="DsrEFH-like"/>
    <property type="match status" value="1"/>
</dbReference>
<sequence length="116" mass="12898">MQVVFQITSADQDVQLSMLGQLHNLLHEAEAGKKSIAVEVVVHGQAWNLLLANANPLSGKVQSLQERSVKFLICQNTLNGRQLQVEQLLPGTEVVPAAIYHLVKRQQLDGWAYIRC</sequence>
<comment type="caution">
    <text evidence="1">The sequence shown here is derived from an EMBL/GenBank/DDBJ whole genome shotgun (WGS) entry which is preliminary data.</text>
</comment>
<dbReference type="InterPro" id="IPR027396">
    <property type="entry name" value="DsrEFH-like"/>
</dbReference>